<keyword evidence="1" id="KW-1185">Reference proteome</keyword>
<dbReference type="PANTHER" id="PTHR23418">
    <property type="entry name" value="ACIREDUCTONE DIOXYGENASE"/>
    <property type="match status" value="1"/>
</dbReference>
<dbReference type="Proteomes" id="UP000887572">
    <property type="component" value="Unplaced"/>
</dbReference>
<organism evidence="1 2">
    <name type="scientific">Globodera rostochiensis</name>
    <name type="common">Golden nematode worm</name>
    <name type="synonym">Heterodera rostochiensis</name>
    <dbReference type="NCBI Taxonomy" id="31243"/>
    <lineage>
        <taxon>Eukaryota</taxon>
        <taxon>Metazoa</taxon>
        <taxon>Ecdysozoa</taxon>
        <taxon>Nematoda</taxon>
        <taxon>Chromadorea</taxon>
        <taxon>Rhabditida</taxon>
        <taxon>Tylenchina</taxon>
        <taxon>Tylenchomorpha</taxon>
        <taxon>Tylenchoidea</taxon>
        <taxon>Heteroderidae</taxon>
        <taxon>Heteroderinae</taxon>
        <taxon>Globodera</taxon>
    </lineage>
</organism>
<dbReference type="InterPro" id="IPR004313">
    <property type="entry name" value="ARD"/>
</dbReference>
<dbReference type="InterPro" id="IPR014710">
    <property type="entry name" value="RmlC-like_jellyroll"/>
</dbReference>
<dbReference type="SUPFAM" id="SSF51182">
    <property type="entry name" value="RmlC-like cupins"/>
    <property type="match status" value="1"/>
</dbReference>
<reference evidence="2" key="1">
    <citation type="submission" date="2022-11" db="UniProtKB">
        <authorList>
            <consortium name="WormBaseParasite"/>
        </authorList>
    </citation>
    <scope>IDENTIFICATION</scope>
</reference>
<dbReference type="Gene3D" id="2.60.120.10">
    <property type="entry name" value="Jelly Rolls"/>
    <property type="match status" value="1"/>
</dbReference>
<dbReference type="PANTHER" id="PTHR23418:SF10">
    <property type="entry name" value="INACTIVE ACIREDUCTONE DIOXYGENASE 1-RELATED"/>
    <property type="match status" value="1"/>
</dbReference>
<dbReference type="WBParaSite" id="Gr19_v10_g8960.t1">
    <property type="protein sequence ID" value="Gr19_v10_g8960.t1"/>
    <property type="gene ID" value="Gr19_v10_g8960"/>
</dbReference>
<name>A0A914ICL2_GLORO</name>
<accession>A0A914ICL2</accession>
<evidence type="ECO:0000313" key="2">
    <source>
        <dbReference type="WBParaSite" id="Gr19_v10_g8960.t1"/>
    </source>
</evidence>
<dbReference type="GO" id="GO:0006555">
    <property type="term" value="P:methionine metabolic process"/>
    <property type="evidence" value="ECO:0007669"/>
    <property type="project" value="TreeGrafter"/>
</dbReference>
<dbReference type="AlphaFoldDB" id="A0A914ICL2"/>
<dbReference type="GO" id="GO:0010309">
    <property type="term" value="F:acireductone dioxygenase [iron(II)-requiring] activity"/>
    <property type="evidence" value="ECO:0007669"/>
    <property type="project" value="InterPro"/>
</dbReference>
<evidence type="ECO:0000313" key="1">
    <source>
        <dbReference type="Proteomes" id="UP000887572"/>
    </source>
</evidence>
<dbReference type="InterPro" id="IPR011051">
    <property type="entry name" value="RmlC_Cupin_sf"/>
</dbReference>
<sequence>MLQVWEMEAYPCGDMRLPHHVFPPKFIPNTQLVDLASVHLFKVDLDDTVAMKKRLTLIKSDWKVCGADVVTLEKSLGCGLENKLKEMCEPAESTEDSVLLVLEGEMYYDVEFDEDKWVRVLLRRGDLIVVPKGSYYRSTLTPTNFVKLQRFNKQQNQMVVG</sequence>
<proteinExistence type="predicted"/>
<protein>
    <submittedName>
        <fullName evidence="2">Uncharacterized protein</fullName>
    </submittedName>
</protein>
<dbReference type="Pfam" id="PF03079">
    <property type="entry name" value="ARD"/>
    <property type="match status" value="1"/>
</dbReference>